<dbReference type="AlphaFoldDB" id="A0A644XQ07"/>
<dbReference type="InterPro" id="IPR003838">
    <property type="entry name" value="ABC3_permease_C"/>
</dbReference>
<evidence type="ECO:0000259" key="8">
    <source>
        <dbReference type="Pfam" id="PF02687"/>
    </source>
</evidence>
<dbReference type="PANTHER" id="PTHR30572:SF4">
    <property type="entry name" value="ABC TRANSPORTER PERMEASE YTRF"/>
    <property type="match status" value="1"/>
</dbReference>
<sequence>MIHGYSEGLSSFLQTIHLAPFYSYAATLSGVDCSAVSPCLQIESPETLYAEPNNVYLAMADYYNVMNNKVYVYRTQALADLEEFHQERLLLISGRLFTEEEAQTGAKVCVMTETLANASGFAVGDTVTLRTMNNTGLPAADCYWGTDSLANSDDYEIVGIVNYYEGLQYNVYVPSVPASTQPEKFVYKLGQTTLKNGSADAFVDAVTPLLPARATINVYDQGYQTVADSLSVIRGASAALSAVAFVAAVVVLLFFAFLFVEKQRDTVETMRCFGMSKAETRLYLLFGAGLIALIAVCIGVWIGTRFAARLISSAYSFVSGLQAVDLRYSNGYFGIAKNFTPVPVASVPLAVLVALLVFLLALGFCLYFAERTINGRVLQAKVHNRNQRPPKRSSTAGKGAVRYSLLSIRRSGARTLVVPALAVAMLLFIATLLSTLASYEAAKEALYDTTALRGYCTTMAGKYAGNLVIRNNYVQQLIDLDYLDDIAVTYHKRYRYLGVSEHSDGTASNVSQVPAPTDGILLTDMLNQIANAPYLVFTNNVADAPEFYFSQFTGEFLPGYDESMFDERNWTEPVCIVSTQFMENKGVQLGDTILIYVVNGTSYSSTDANNPAFIGLEFKVVGSFYRQASEDYIYCPLSSGVLDLDGLQDGEATSFGRPMSFGYLRRHYEDITALTPQSLFDVLLDESYVSSFSFTLKDARKLTEFKDALEEIGFSGPKQDRDIRVSILIEDKAFLESVSSISQRSTYMQILYPVLLALVCAVGVIAAFLMINSRREEIAVMRGLGAQKKRIFLTFFYEQLFLLAAGMLAGAAVWLSFGDAAQLGKPDLYAFFVCYALGAGIALFLQNRKSAISILSEKE</sequence>
<feature type="domain" description="ABC3 transporter permease C-terminal" evidence="8">
    <location>
        <begin position="754"/>
        <end position="821"/>
    </location>
</feature>
<comment type="caution">
    <text evidence="10">The sequence shown here is derived from an EMBL/GenBank/DDBJ whole genome shotgun (WGS) entry which is preliminary data.</text>
</comment>
<evidence type="ECO:0000256" key="3">
    <source>
        <dbReference type="ARBA" id="ARBA00022692"/>
    </source>
</evidence>
<dbReference type="Pfam" id="PF02687">
    <property type="entry name" value="FtsX"/>
    <property type="match status" value="2"/>
</dbReference>
<evidence type="ECO:0000259" key="9">
    <source>
        <dbReference type="Pfam" id="PF12704"/>
    </source>
</evidence>
<dbReference type="EMBL" id="VSSQ01002953">
    <property type="protein sequence ID" value="MPM18286.1"/>
    <property type="molecule type" value="Genomic_DNA"/>
</dbReference>
<feature type="transmembrane region" description="Helical" evidence="7">
    <location>
        <begin position="791"/>
        <end position="816"/>
    </location>
</feature>
<evidence type="ECO:0000256" key="4">
    <source>
        <dbReference type="ARBA" id="ARBA00022989"/>
    </source>
</evidence>
<evidence type="ECO:0000256" key="2">
    <source>
        <dbReference type="ARBA" id="ARBA00022475"/>
    </source>
</evidence>
<gene>
    <name evidence="10" type="ORF">SDC9_64692</name>
</gene>
<accession>A0A644XQ07</accession>
<feature type="transmembrane region" description="Helical" evidence="7">
    <location>
        <begin position="281"/>
        <end position="302"/>
    </location>
</feature>
<evidence type="ECO:0000256" key="7">
    <source>
        <dbReference type="SAM" id="Phobius"/>
    </source>
</evidence>
<comment type="subcellular location">
    <subcellularLocation>
        <location evidence="1">Cell membrane</location>
        <topology evidence="1">Multi-pass membrane protein</topology>
    </subcellularLocation>
</comment>
<dbReference type="GO" id="GO:0022857">
    <property type="term" value="F:transmembrane transporter activity"/>
    <property type="evidence" value="ECO:0007669"/>
    <property type="project" value="TreeGrafter"/>
</dbReference>
<evidence type="ECO:0000256" key="1">
    <source>
        <dbReference type="ARBA" id="ARBA00004651"/>
    </source>
</evidence>
<keyword evidence="5 7" id="KW-0472">Membrane</keyword>
<name>A0A644XQ07_9ZZZZ</name>
<dbReference type="InterPro" id="IPR025857">
    <property type="entry name" value="MacB_PCD"/>
</dbReference>
<comment type="similarity">
    <text evidence="6">Belongs to the ABC-4 integral membrane protein family.</text>
</comment>
<dbReference type="PANTHER" id="PTHR30572">
    <property type="entry name" value="MEMBRANE COMPONENT OF TRANSPORTER-RELATED"/>
    <property type="match status" value="1"/>
</dbReference>
<reference evidence="10" key="1">
    <citation type="submission" date="2019-08" db="EMBL/GenBank/DDBJ databases">
        <authorList>
            <person name="Kucharzyk K."/>
            <person name="Murdoch R.W."/>
            <person name="Higgins S."/>
            <person name="Loffler F."/>
        </authorList>
    </citation>
    <scope>NUCLEOTIDE SEQUENCE</scope>
</reference>
<feature type="transmembrane region" description="Helical" evidence="7">
    <location>
        <begin position="238"/>
        <end position="260"/>
    </location>
</feature>
<keyword evidence="3 7" id="KW-0812">Transmembrane</keyword>
<organism evidence="10">
    <name type="scientific">bioreactor metagenome</name>
    <dbReference type="NCBI Taxonomy" id="1076179"/>
    <lineage>
        <taxon>unclassified sequences</taxon>
        <taxon>metagenomes</taxon>
        <taxon>ecological metagenomes</taxon>
    </lineage>
</organism>
<dbReference type="GO" id="GO:0005886">
    <property type="term" value="C:plasma membrane"/>
    <property type="evidence" value="ECO:0007669"/>
    <property type="project" value="UniProtKB-SubCell"/>
</dbReference>
<feature type="transmembrane region" description="Helical" evidence="7">
    <location>
        <begin position="750"/>
        <end position="771"/>
    </location>
</feature>
<feature type="domain" description="ABC3 transporter permease C-terminal" evidence="8">
    <location>
        <begin position="240"/>
        <end position="367"/>
    </location>
</feature>
<feature type="transmembrane region" description="Helical" evidence="7">
    <location>
        <begin position="347"/>
        <end position="369"/>
    </location>
</feature>
<proteinExistence type="inferred from homology"/>
<dbReference type="InterPro" id="IPR050250">
    <property type="entry name" value="Macrolide_Exporter_MacB"/>
</dbReference>
<keyword evidence="2" id="KW-1003">Cell membrane</keyword>
<dbReference type="Pfam" id="PF12704">
    <property type="entry name" value="MacB_PCD"/>
    <property type="match status" value="1"/>
</dbReference>
<feature type="transmembrane region" description="Helical" evidence="7">
    <location>
        <begin position="416"/>
        <end position="439"/>
    </location>
</feature>
<evidence type="ECO:0000256" key="6">
    <source>
        <dbReference type="ARBA" id="ARBA00038076"/>
    </source>
</evidence>
<feature type="domain" description="MacB-like periplasmic core" evidence="9">
    <location>
        <begin position="17"/>
        <end position="183"/>
    </location>
</feature>
<keyword evidence="4 7" id="KW-1133">Transmembrane helix</keyword>
<evidence type="ECO:0000313" key="10">
    <source>
        <dbReference type="EMBL" id="MPM18286.1"/>
    </source>
</evidence>
<evidence type="ECO:0000256" key="5">
    <source>
        <dbReference type="ARBA" id="ARBA00023136"/>
    </source>
</evidence>
<protein>
    <submittedName>
        <fullName evidence="10">Uncharacterized protein</fullName>
    </submittedName>
</protein>
<feature type="transmembrane region" description="Helical" evidence="7">
    <location>
        <begin position="828"/>
        <end position="845"/>
    </location>
</feature>